<dbReference type="EMBL" id="JASNQZ010000012">
    <property type="protein sequence ID" value="KAL0949697.1"/>
    <property type="molecule type" value="Genomic_DNA"/>
</dbReference>
<feature type="compositionally biased region" description="Low complexity" evidence="1">
    <location>
        <begin position="237"/>
        <end position="251"/>
    </location>
</feature>
<evidence type="ECO:0000313" key="2">
    <source>
        <dbReference type="EMBL" id="KAL0949697.1"/>
    </source>
</evidence>
<feature type="region of interest" description="Disordered" evidence="1">
    <location>
        <begin position="194"/>
        <end position="332"/>
    </location>
</feature>
<evidence type="ECO:0000313" key="3">
    <source>
        <dbReference type="Proteomes" id="UP001556367"/>
    </source>
</evidence>
<feature type="region of interest" description="Disordered" evidence="1">
    <location>
        <begin position="90"/>
        <end position="181"/>
    </location>
</feature>
<protein>
    <submittedName>
        <fullName evidence="2">Uncharacterized protein</fullName>
    </submittedName>
</protein>
<sequence length="428" mass="44229">MAAASARCVVLIATFCRSPSLTISAFKWARTNPPPKLAGYHNPGWPGCCRPPNANESRMIQAADWVAVSKVHHVSIPSDVKAVLESIPLTRGSPTPAAKVTTLGRSSSARVAMPNLDRRNSGSSSPPNKIGSISKATGGVSSSAGKGRSGGSPKQAISSLSRASSGNVISSPSASSSLPLDPTLFQRKLTLNESPSEKRAGQAGDIIHSNHSSPSRRYLDLNDGSATHRRVSSASRPHLAAASPNAAASHNVPPEIKGSPEAPDKRRSAMAAPNTPTKSSHIISRSERSPPSSTPRAPPKKEAAVISSASSSSGSESFSDSTVTSDGGFTDYLSDESEAELQRQAEARAALLAQNHAEEMEFKAARQQLASVDLRPPKAWNPGKEPGSGGSGARLASAPHSAGHFGGGSSYVAPFAPNNVAYTASSRG</sequence>
<feature type="region of interest" description="Disordered" evidence="1">
    <location>
        <begin position="363"/>
        <end position="415"/>
    </location>
</feature>
<reference evidence="3" key="1">
    <citation type="submission" date="2024-06" db="EMBL/GenBank/DDBJ databases">
        <title>Multi-omics analyses provide insights into the biosynthesis of the anticancer antibiotic pleurotin in Hohenbuehelia grisea.</title>
        <authorList>
            <person name="Weaver J.A."/>
            <person name="Alberti F."/>
        </authorList>
    </citation>
    <scope>NUCLEOTIDE SEQUENCE [LARGE SCALE GENOMIC DNA]</scope>
    <source>
        <strain evidence="3">T-177</strain>
    </source>
</reference>
<feature type="compositionally biased region" description="Low complexity" evidence="1">
    <location>
        <begin position="279"/>
        <end position="291"/>
    </location>
</feature>
<proteinExistence type="predicted"/>
<dbReference type="Proteomes" id="UP001556367">
    <property type="component" value="Unassembled WGS sequence"/>
</dbReference>
<organism evidence="2 3">
    <name type="scientific">Hohenbuehelia grisea</name>
    <dbReference type="NCBI Taxonomy" id="104357"/>
    <lineage>
        <taxon>Eukaryota</taxon>
        <taxon>Fungi</taxon>
        <taxon>Dikarya</taxon>
        <taxon>Basidiomycota</taxon>
        <taxon>Agaricomycotina</taxon>
        <taxon>Agaricomycetes</taxon>
        <taxon>Agaricomycetidae</taxon>
        <taxon>Agaricales</taxon>
        <taxon>Pleurotineae</taxon>
        <taxon>Pleurotaceae</taxon>
        <taxon>Hohenbuehelia</taxon>
    </lineage>
</organism>
<accession>A0ABR3J2G1</accession>
<feature type="compositionally biased region" description="Low complexity" evidence="1">
    <location>
        <begin position="164"/>
        <end position="177"/>
    </location>
</feature>
<gene>
    <name evidence="2" type="ORF">HGRIS_009734</name>
</gene>
<feature type="compositionally biased region" description="Low complexity" evidence="1">
    <location>
        <begin position="307"/>
        <end position="325"/>
    </location>
</feature>
<name>A0ABR3J2G1_9AGAR</name>
<comment type="caution">
    <text evidence="2">The sequence shown here is derived from an EMBL/GenBank/DDBJ whole genome shotgun (WGS) entry which is preliminary data.</text>
</comment>
<keyword evidence="3" id="KW-1185">Reference proteome</keyword>
<evidence type="ECO:0000256" key="1">
    <source>
        <dbReference type="SAM" id="MobiDB-lite"/>
    </source>
</evidence>